<feature type="non-terminal residue" evidence="1">
    <location>
        <position position="1"/>
    </location>
</feature>
<gene>
    <name evidence="1" type="ORF">B1A_18732</name>
</gene>
<reference evidence="1" key="1">
    <citation type="submission" date="2013-08" db="EMBL/GenBank/DDBJ databases">
        <authorList>
            <person name="Mendez C."/>
            <person name="Richter M."/>
            <person name="Ferrer M."/>
            <person name="Sanchez J."/>
        </authorList>
    </citation>
    <scope>NUCLEOTIDE SEQUENCE</scope>
</reference>
<sequence length="32" mass="3565">VARKLAVILHRMWSDGAEFRWGKQPCPKAAAA</sequence>
<reference evidence="1" key="2">
    <citation type="journal article" date="2014" name="ISME J.">
        <title>Microbial stratification in low pH oxic and suboxic macroscopic growths along an acid mine drainage.</title>
        <authorList>
            <person name="Mendez-Garcia C."/>
            <person name="Mesa V."/>
            <person name="Sprenger R.R."/>
            <person name="Richter M."/>
            <person name="Diez M.S."/>
            <person name="Solano J."/>
            <person name="Bargiela R."/>
            <person name="Golyshina O.V."/>
            <person name="Manteca A."/>
            <person name="Ramos J.L."/>
            <person name="Gallego J.R."/>
            <person name="Llorente I."/>
            <person name="Martins Dos Santos V.A."/>
            <person name="Jensen O.N."/>
            <person name="Pelaez A.I."/>
            <person name="Sanchez J."/>
            <person name="Ferrer M."/>
        </authorList>
    </citation>
    <scope>NUCLEOTIDE SEQUENCE</scope>
</reference>
<dbReference type="EMBL" id="AUZX01013826">
    <property type="protein sequence ID" value="EQD34360.1"/>
    <property type="molecule type" value="Genomic_DNA"/>
</dbReference>
<comment type="caution">
    <text evidence="1">The sequence shown here is derived from an EMBL/GenBank/DDBJ whole genome shotgun (WGS) entry which is preliminary data.</text>
</comment>
<name>T0ZWN2_9ZZZZ</name>
<accession>T0ZWN2</accession>
<organism evidence="1">
    <name type="scientific">mine drainage metagenome</name>
    <dbReference type="NCBI Taxonomy" id="410659"/>
    <lineage>
        <taxon>unclassified sequences</taxon>
        <taxon>metagenomes</taxon>
        <taxon>ecological metagenomes</taxon>
    </lineage>
</organism>
<proteinExistence type="predicted"/>
<protein>
    <submittedName>
        <fullName evidence="1">Transposase IS116/IS110/IS902 family protein</fullName>
    </submittedName>
</protein>
<dbReference type="AlphaFoldDB" id="T0ZWN2"/>
<evidence type="ECO:0000313" key="1">
    <source>
        <dbReference type="EMBL" id="EQD34360.1"/>
    </source>
</evidence>